<proteinExistence type="predicted"/>
<feature type="compositionally biased region" description="Polar residues" evidence="1">
    <location>
        <begin position="685"/>
        <end position="703"/>
    </location>
</feature>
<dbReference type="EMBL" id="ML220147">
    <property type="protein sequence ID" value="TGZ77934.1"/>
    <property type="molecule type" value="Genomic_DNA"/>
</dbReference>
<feature type="compositionally biased region" description="Polar residues" evidence="1">
    <location>
        <begin position="58"/>
        <end position="73"/>
    </location>
</feature>
<feature type="compositionally biased region" description="Polar residues" evidence="1">
    <location>
        <begin position="789"/>
        <end position="800"/>
    </location>
</feature>
<feature type="region of interest" description="Disordered" evidence="1">
    <location>
        <begin position="33"/>
        <end position="93"/>
    </location>
</feature>
<evidence type="ECO:0000313" key="2">
    <source>
        <dbReference type="EMBL" id="TGZ77934.1"/>
    </source>
</evidence>
<gene>
    <name evidence="2" type="ORF">EX30DRAFT_173429</name>
</gene>
<dbReference type="InParanoid" id="A0A4V6RHB8"/>
<feature type="compositionally biased region" description="Basic and acidic residues" evidence="1">
    <location>
        <begin position="417"/>
        <end position="439"/>
    </location>
</feature>
<organism evidence="2 3">
    <name type="scientific">Ascodesmis nigricans</name>
    <dbReference type="NCBI Taxonomy" id="341454"/>
    <lineage>
        <taxon>Eukaryota</taxon>
        <taxon>Fungi</taxon>
        <taxon>Dikarya</taxon>
        <taxon>Ascomycota</taxon>
        <taxon>Pezizomycotina</taxon>
        <taxon>Pezizomycetes</taxon>
        <taxon>Pezizales</taxon>
        <taxon>Ascodesmidaceae</taxon>
        <taxon>Ascodesmis</taxon>
    </lineage>
</organism>
<evidence type="ECO:0000256" key="1">
    <source>
        <dbReference type="SAM" id="MobiDB-lite"/>
    </source>
</evidence>
<dbReference type="Proteomes" id="UP000298138">
    <property type="component" value="Unassembled WGS sequence"/>
</dbReference>
<feature type="compositionally biased region" description="Basic residues" evidence="1">
    <location>
        <begin position="248"/>
        <end position="257"/>
    </location>
</feature>
<keyword evidence="3" id="KW-1185">Reference proteome</keyword>
<feature type="region of interest" description="Disordered" evidence="1">
    <location>
        <begin position="508"/>
        <end position="620"/>
    </location>
</feature>
<feature type="region of interest" description="Disordered" evidence="1">
    <location>
        <begin position="114"/>
        <end position="460"/>
    </location>
</feature>
<feature type="compositionally biased region" description="Low complexity" evidence="1">
    <location>
        <begin position="580"/>
        <end position="607"/>
    </location>
</feature>
<evidence type="ECO:0000313" key="3">
    <source>
        <dbReference type="Proteomes" id="UP000298138"/>
    </source>
</evidence>
<feature type="region of interest" description="Disordered" evidence="1">
    <location>
        <begin position="646"/>
        <end position="800"/>
    </location>
</feature>
<feature type="compositionally biased region" description="Pro residues" evidence="1">
    <location>
        <begin position="444"/>
        <end position="457"/>
    </location>
</feature>
<sequence length="913" mass="101832">MPGLHPLQNALPSRVIPNEAPAFFHPFFEQRPHPPPVSIWQPPEVDTKPPRSKAATIRTRTPPTILSAGTWSRKSSKDVQEQKTGLFKPKDKTSGDEIMWLGAVTGFEIKEEPRSMRSKLVRKPETIASQASAAVGPKAMEQRQRKLEEEHAREERLLKAWATKRKPAAETSKPAASGPTAPATPLPQPIESRLRPRRRIGMPLVKASDVSDTSTRPSMIHRPHMPARDNNSFAPEKPFLPQPIEVKRRSHRPVEKKKKGEEEEGMLWMGPPQPFETSSRSHRKSPSEADGALWMGLPTPYETVRRSNRKRPELPSAEKPGVSQRPEKEILPEPIESSFRSNRSKKPEPKDGPKGDTSLPQPIETSRKSNRPAGDKPKEILLTPFETTHTSNRPTREILPQPIETSRRTNRPAAIEPVKEILPEPIETTRRSNRPEASSEKATSPPPTPTPRTPLPQPYETVKRSYRPLIARPLIPQSIEASMRSTRTRIPRTHDQVGLPQPVLVSRHTNRSPFLRGDPKENTRSGPLSPGLYGNTHFRRGNRPKPLENITPPSDHVWHLHEPIDSAPPSPNQMPQRVCSPPVSQCPSLSSSPASTATSSAAWDAPARGAKKWGTHDQRNSFDDDYSDYAAELEHKLKAVGALGTPGRLSERSKEESEYPFPITEDKASADADRRKDQPQWAMRNGSSETIRPSLRALNTQPIIQGIDDETHRQDPETDDYPICRSPVFENFPRPRPPPTPAPESQLHPLQKQKPGRSNVSPADASAKMSPSVTVTVTQTRLPTPPDSNHPSLSSFHTSKAQPLHLSLSASPHPQPVARPSPGYTVASLPPTNRSANTAKEVTPEFIDEVYRYLSLQYENIAWKFDEELASYTGWPVEVVKRDRKGALGKYCERFVGENPHIATGEQSKGGLW</sequence>
<accession>A0A4V6RHB8</accession>
<protein>
    <submittedName>
        <fullName evidence="2">Uncharacterized protein</fullName>
    </submittedName>
</protein>
<feature type="compositionally biased region" description="Basic and acidic residues" evidence="1">
    <location>
        <begin position="140"/>
        <end position="158"/>
    </location>
</feature>
<dbReference type="OrthoDB" id="4716584at2759"/>
<reference evidence="2 3" key="1">
    <citation type="submission" date="2019-04" db="EMBL/GenBank/DDBJ databases">
        <title>Comparative genomics and transcriptomics to analyze fruiting body development in filamentous ascomycetes.</title>
        <authorList>
            <consortium name="DOE Joint Genome Institute"/>
            <person name="Lutkenhaus R."/>
            <person name="Traeger S."/>
            <person name="Breuer J."/>
            <person name="Kuo A."/>
            <person name="Lipzen A."/>
            <person name="Pangilinan J."/>
            <person name="Dilworth D."/>
            <person name="Sandor L."/>
            <person name="Poggeler S."/>
            <person name="Barry K."/>
            <person name="Grigoriev I.V."/>
            <person name="Nowrousian M."/>
        </authorList>
    </citation>
    <scope>NUCLEOTIDE SEQUENCE [LARGE SCALE GENOMIC DNA]</scope>
    <source>
        <strain evidence="2 3">CBS 389.68</strain>
    </source>
</reference>
<feature type="compositionally biased region" description="Basic and acidic residues" evidence="1">
    <location>
        <begin position="345"/>
        <end position="354"/>
    </location>
</feature>
<feature type="compositionally biased region" description="Basic and acidic residues" evidence="1">
    <location>
        <begin position="664"/>
        <end position="678"/>
    </location>
</feature>
<feature type="compositionally biased region" description="Polar residues" evidence="1">
    <location>
        <begin position="769"/>
        <end position="782"/>
    </location>
</feature>
<name>A0A4V6RHB8_9PEZI</name>
<dbReference type="AlphaFoldDB" id="A0A4V6RHB8"/>
<feature type="compositionally biased region" description="Low complexity" evidence="1">
    <location>
        <begin position="171"/>
        <end position="181"/>
    </location>
</feature>